<name>A0A0A9EFQ0_ARUDO</name>
<evidence type="ECO:0000313" key="1">
    <source>
        <dbReference type="EMBL" id="JAD94872.1"/>
    </source>
</evidence>
<dbReference type="EMBL" id="GBRH01203023">
    <property type="protein sequence ID" value="JAD94872.1"/>
    <property type="molecule type" value="Transcribed_RNA"/>
</dbReference>
<protein>
    <submittedName>
        <fullName evidence="1">Uncharacterized protein</fullName>
    </submittedName>
</protein>
<accession>A0A0A9EFQ0</accession>
<reference evidence="1" key="2">
    <citation type="journal article" date="2015" name="Data Brief">
        <title>Shoot transcriptome of the giant reed, Arundo donax.</title>
        <authorList>
            <person name="Barrero R.A."/>
            <person name="Guerrero F.D."/>
            <person name="Moolhuijzen P."/>
            <person name="Goolsby J.A."/>
            <person name="Tidwell J."/>
            <person name="Bellgard S.E."/>
            <person name="Bellgard M.I."/>
        </authorList>
    </citation>
    <scope>NUCLEOTIDE SEQUENCE</scope>
    <source>
        <tissue evidence="1">Shoot tissue taken approximately 20 cm above the soil surface</tissue>
    </source>
</reference>
<sequence>MAGSNLTANSLVAVDFQPRQRRVVLMVVAWVLALDTELPRSMEVLMLRFMACSRLVDLVAKVQLLLVFLACQLVQLHSLSHQSSRLHLWGLAWQDQTMTI</sequence>
<dbReference type="AlphaFoldDB" id="A0A0A9EFQ0"/>
<organism evidence="1">
    <name type="scientific">Arundo donax</name>
    <name type="common">Giant reed</name>
    <name type="synonym">Donax arundinaceus</name>
    <dbReference type="NCBI Taxonomy" id="35708"/>
    <lineage>
        <taxon>Eukaryota</taxon>
        <taxon>Viridiplantae</taxon>
        <taxon>Streptophyta</taxon>
        <taxon>Embryophyta</taxon>
        <taxon>Tracheophyta</taxon>
        <taxon>Spermatophyta</taxon>
        <taxon>Magnoliopsida</taxon>
        <taxon>Liliopsida</taxon>
        <taxon>Poales</taxon>
        <taxon>Poaceae</taxon>
        <taxon>PACMAD clade</taxon>
        <taxon>Arundinoideae</taxon>
        <taxon>Arundineae</taxon>
        <taxon>Arundo</taxon>
    </lineage>
</organism>
<reference evidence="1" key="1">
    <citation type="submission" date="2014-09" db="EMBL/GenBank/DDBJ databases">
        <authorList>
            <person name="Magalhaes I.L.F."/>
            <person name="Oliveira U."/>
            <person name="Santos F.R."/>
            <person name="Vidigal T.H.D.A."/>
            <person name="Brescovit A.D."/>
            <person name="Santos A.J."/>
        </authorList>
    </citation>
    <scope>NUCLEOTIDE SEQUENCE</scope>
    <source>
        <tissue evidence="1">Shoot tissue taken approximately 20 cm above the soil surface</tissue>
    </source>
</reference>
<proteinExistence type="predicted"/>